<dbReference type="PANTHER" id="PTHR11319:SF35">
    <property type="entry name" value="OUTER MEMBRANE PROTEIN PMPC-RELATED"/>
    <property type="match status" value="1"/>
</dbReference>
<feature type="compositionally biased region" description="Basic and acidic residues" evidence="2">
    <location>
        <begin position="693"/>
        <end position="712"/>
    </location>
</feature>
<organism evidence="3 4">
    <name type="scientific">Pseudocohnilembus persalinus</name>
    <name type="common">Ciliate</name>
    <dbReference type="NCBI Taxonomy" id="266149"/>
    <lineage>
        <taxon>Eukaryota</taxon>
        <taxon>Sar</taxon>
        <taxon>Alveolata</taxon>
        <taxon>Ciliophora</taxon>
        <taxon>Intramacronucleata</taxon>
        <taxon>Oligohymenophorea</taxon>
        <taxon>Scuticociliatia</taxon>
        <taxon>Philasterida</taxon>
        <taxon>Pseudocohnilembidae</taxon>
        <taxon>Pseudocohnilembus</taxon>
    </lineage>
</organism>
<dbReference type="InterPro" id="IPR011050">
    <property type="entry name" value="Pectin_lyase_fold/virulence"/>
</dbReference>
<dbReference type="Proteomes" id="UP000054937">
    <property type="component" value="Unassembled WGS sequence"/>
</dbReference>
<evidence type="ECO:0000313" key="3">
    <source>
        <dbReference type="EMBL" id="KRW99595.1"/>
    </source>
</evidence>
<dbReference type="EMBL" id="LDAU01000207">
    <property type="protein sequence ID" value="KRW99595.1"/>
    <property type="molecule type" value="Genomic_DNA"/>
</dbReference>
<keyword evidence="4" id="KW-1185">Reference proteome</keyword>
<dbReference type="OMA" id="IIHESKF"/>
<evidence type="ECO:0000256" key="1">
    <source>
        <dbReference type="SAM" id="Coils"/>
    </source>
</evidence>
<sequence>MYIIWSDNLIIQNCVFNENYGDQVGGAYFKFNKNIEINDSQINQNYAQTITAGFMFLFVTDLQINNITLNENINELTNASIMMQKSQNIVIKNSTFTKNQGLSGGALYLQVATNVEIQNSYFYQNYATANGGVMMVDTSNDILINKCQFQENEATQNLGGVGNFIYSHNISFFNSVFNENLAYKGGTATFIGSDTIQISNCTFSNNFAIFMGGAINVEHTSQFYLNNSSFQNNYALEVGGGIDFSYVEKTYLVYNTFFYNKADLNGGALYAQNSQIFQIFETIFYKNQALIGGAMYLDTIENIQIQYSEIKNNNSTNKGGGIYAQNIDKFIFDLVLVEKNFIYKDKESSYGGALSAINIDTLIFNNSIFNDNFSKYYGGSSYIVDNKNIIINNSTFQNNYVSYDSSIELEDTNINYILSQGGAFFIVVDEENLNFSAQNSFFFNNSASSGPSILFLQYKQETKITIQKFDNIDMSLNQGDTSLIRYLGPKLKTLQNILIRNEYGQNKIKIGDKKIISGYLINEKKINSSSYQFELCLPNTVMEKGGGLECEKCSDYGICPGGYANNYPKKGYWREDEESFNYIKCNTLINSCLGNDTCEIGYTGLMCEQCDYNLGYNKNLQGYCKKSQETILQHGKTKLEIFKLTYQYLKQNQKILQTHKKNTDSYADYLKIMNVMTQQLSFQNSISKLSSNKKSDENSRQKKDEINNSEENKLTEYKNSSLFVQQSKSLCQPKENDENSYWKKQTQNNKDMLTEASPNNVNTLSILLKNDTSFKNYLQVRKSFQEQQDEINTKNQGYNFSLKEHDNQQNQDSKGLYQQALRKSFQKQNPKNEKFNKLSNFSNKNHTQTNDDQKIKQQKRSNYIYDIIFGNTNNQQNKNEINISQNNLLVSNSSRSSHQLNLSDKSQNFIYQSQKNIIGNENCQVQNLNNNTVFNFLSSIQSSNRQLKSNIKLREQQDELSNQNQDYQQQQLSLQENNDEDQNLNLNMNNNKMSQSQNKIETQINKNNDAKIDFISDGYQTVFTLTDLEQQDIGLERETVAYAKQFHQQQESQKIYKNQQQQ</sequence>
<feature type="region of interest" description="Disordered" evidence="2">
    <location>
        <begin position="687"/>
        <end position="712"/>
    </location>
</feature>
<evidence type="ECO:0000256" key="2">
    <source>
        <dbReference type="SAM" id="MobiDB-lite"/>
    </source>
</evidence>
<reference evidence="3 4" key="1">
    <citation type="journal article" date="2015" name="Sci. Rep.">
        <title>Genome of the facultative scuticociliatosis pathogen Pseudocohnilembus persalinus provides insight into its virulence through horizontal gene transfer.</title>
        <authorList>
            <person name="Xiong J."/>
            <person name="Wang G."/>
            <person name="Cheng J."/>
            <person name="Tian M."/>
            <person name="Pan X."/>
            <person name="Warren A."/>
            <person name="Jiang C."/>
            <person name="Yuan D."/>
            <person name="Miao W."/>
        </authorList>
    </citation>
    <scope>NUCLEOTIDE SEQUENCE [LARGE SCALE GENOMIC DNA]</scope>
    <source>
        <strain evidence="3">36N120E</strain>
    </source>
</reference>
<comment type="caution">
    <text evidence="3">The sequence shown here is derived from an EMBL/GenBank/DDBJ whole genome shotgun (WGS) entry which is preliminary data.</text>
</comment>
<dbReference type="OrthoDB" id="2018448at2759"/>
<dbReference type="SMART" id="SM00710">
    <property type="entry name" value="PbH1"/>
    <property type="match status" value="8"/>
</dbReference>
<feature type="region of interest" description="Disordered" evidence="2">
    <location>
        <begin position="826"/>
        <end position="857"/>
    </location>
</feature>
<gene>
    <name evidence="3" type="ORF">PPERSA_03770</name>
</gene>
<dbReference type="Gene3D" id="2.160.20.10">
    <property type="entry name" value="Single-stranded right-handed beta-helix, Pectin lyase-like"/>
    <property type="match status" value="1"/>
</dbReference>
<evidence type="ECO:0000313" key="4">
    <source>
        <dbReference type="Proteomes" id="UP000054937"/>
    </source>
</evidence>
<protein>
    <submittedName>
        <fullName evidence="3">Pectin lyase fold/virulence factor</fullName>
    </submittedName>
</protein>
<feature type="coiled-coil region" evidence="1">
    <location>
        <begin position="950"/>
        <end position="980"/>
    </location>
</feature>
<dbReference type="AlphaFoldDB" id="A0A0V0QBT4"/>
<dbReference type="InterPro" id="IPR012334">
    <property type="entry name" value="Pectin_lyas_fold"/>
</dbReference>
<dbReference type="InterPro" id="IPR006626">
    <property type="entry name" value="PbH1"/>
</dbReference>
<keyword evidence="3" id="KW-0456">Lyase</keyword>
<dbReference type="PANTHER" id="PTHR11319">
    <property type="entry name" value="G PROTEIN-COUPLED RECEPTOR-RELATED"/>
    <property type="match status" value="1"/>
</dbReference>
<accession>A0A0V0QBT4</accession>
<dbReference type="SUPFAM" id="SSF51126">
    <property type="entry name" value="Pectin lyase-like"/>
    <property type="match status" value="2"/>
</dbReference>
<dbReference type="GO" id="GO:0016829">
    <property type="term" value="F:lyase activity"/>
    <property type="evidence" value="ECO:0007669"/>
    <property type="project" value="UniProtKB-KW"/>
</dbReference>
<dbReference type="InParanoid" id="A0A0V0QBT4"/>
<name>A0A0V0QBT4_PSEPJ</name>
<keyword evidence="1" id="KW-0175">Coiled coil</keyword>
<proteinExistence type="predicted"/>